<feature type="domain" description="ABC transmembrane type-2" evidence="10">
    <location>
        <begin position="64"/>
        <end position="306"/>
    </location>
</feature>
<dbReference type="AlphaFoldDB" id="A0A0D8HHD3"/>
<dbReference type="EMBL" id="JXYS01000044">
    <property type="protein sequence ID" value="KJF17390.1"/>
    <property type="molecule type" value="Genomic_DNA"/>
</dbReference>
<sequence>MIEQFSSHDEKPDGVAIRMGREKLHVVSPDVGIGQRLINLWEYRPLLLSLIRKELSVKYKNSVLGFVWSMLNPALTLIIYYVVFQLVLGSGIPQFAIFLLCGLVVWNFFQAALMGATTSVVGNAGIVKKVSFPREVLPLASVGSALVFFFLQSIVLIIALVIARDAPAISFLPLLLVAIVALVILTSAIAIFLSALNVYYRDTQHLMEIVLMAWFWATPIVYPYHLVATLLGRHNILWAFFVNPMTAIILTFQRTLYAQISPLGANHLPVPILPANSELWYAGQLGIVVAVSVVLFFLALRVFGRMEGNFAEEL</sequence>
<name>A0A0D8HHD3_9ACTN</name>
<dbReference type="PATRIC" id="fig|1280514.3.peg.2291"/>
<feature type="transmembrane region" description="Helical" evidence="9">
    <location>
        <begin position="206"/>
        <end position="224"/>
    </location>
</feature>
<keyword evidence="3 9" id="KW-0813">Transport</keyword>
<dbReference type="GO" id="GO:0140359">
    <property type="term" value="F:ABC-type transporter activity"/>
    <property type="evidence" value="ECO:0007669"/>
    <property type="project" value="InterPro"/>
</dbReference>
<dbReference type="OrthoDB" id="9789409at2"/>
<feature type="transmembrane region" description="Helical" evidence="9">
    <location>
        <begin position="95"/>
        <end position="116"/>
    </location>
</feature>
<evidence type="ECO:0000256" key="7">
    <source>
        <dbReference type="ARBA" id="ARBA00022989"/>
    </source>
</evidence>
<feature type="transmembrane region" description="Helical" evidence="9">
    <location>
        <begin position="136"/>
        <end position="162"/>
    </location>
</feature>
<comment type="subcellular location">
    <subcellularLocation>
        <location evidence="1">Cell inner membrane</location>
        <topology evidence="1">Multi-pass membrane protein</topology>
    </subcellularLocation>
    <subcellularLocation>
        <location evidence="9">Cell membrane</location>
        <topology evidence="9">Multi-pass membrane protein</topology>
    </subcellularLocation>
</comment>
<accession>A0A0D8HHD3</accession>
<reference evidence="11 12" key="1">
    <citation type="submission" date="2015-01" db="EMBL/GenBank/DDBJ databases">
        <title>Draft genome of the acidophilic iron oxidizer Acidithrix ferrooxidans strain Py-F3.</title>
        <authorList>
            <person name="Poehlein A."/>
            <person name="Eisen S."/>
            <person name="Schloemann M."/>
            <person name="Johnson B.D."/>
            <person name="Daniel R."/>
            <person name="Muehling M."/>
        </authorList>
    </citation>
    <scope>NUCLEOTIDE SEQUENCE [LARGE SCALE GENOMIC DNA]</scope>
    <source>
        <strain evidence="11 12">Py-F3</strain>
    </source>
</reference>
<feature type="transmembrane region" description="Helical" evidence="9">
    <location>
        <begin position="63"/>
        <end position="83"/>
    </location>
</feature>
<evidence type="ECO:0000256" key="8">
    <source>
        <dbReference type="ARBA" id="ARBA00023136"/>
    </source>
</evidence>
<evidence type="ECO:0000256" key="6">
    <source>
        <dbReference type="ARBA" id="ARBA00022692"/>
    </source>
</evidence>
<keyword evidence="7 9" id="KW-1133">Transmembrane helix</keyword>
<keyword evidence="12" id="KW-1185">Reference proteome</keyword>
<keyword evidence="8 9" id="KW-0472">Membrane</keyword>
<organism evidence="11 12">
    <name type="scientific">Acidithrix ferrooxidans</name>
    <dbReference type="NCBI Taxonomy" id="1280514"/>
    <lineage>
        <taxon>Bacteria</taxon>
        <taxon>Bacillati</taxon>
        <taxon>Actinomycetota</taxon>
        <taxon>Acidimicrobiia</taxon>
        <taxon>Acidimicrobiales</taxon>
        <taxon>Acidimicrobiaceae</taxon>
        <taxon>Acidithrix</taxon>
    </lineage>
</organism>
<dbReference type="InterPro" id="IPR047817">
    <property type="entry name" value="ABC2_TM_bact-type"/>
</dbReference>
<feature type="transmembrane region" description="Helical" evidence="9">
    <location>
        <begin position="236"/>
        <end position="260"/>
    </location>
</feature>
<keyword evidence="5" id="KW-0997">Cell inner membrane</keyword>
<keyword evidence="6 9" id="KW-0812">Transmembrane</keyword>
<evidence type="ECO:0000256" key="4">
    <source>
        <dbReference type="ARBA" id="ARBA00022475"/>
    </source>
</evidence>
<dbReference type="Pfam" id="PF01061">
    <property type="entry name" value="ABC2_membrane"/>
    <property type="match status" value="1"/>
</dbReference>
<feature type="transmembrane region" description="Helical" evidence="9">
    <location>
        <begin position="174"/>
        <end position="200"/>
    </location>
</feature>
<keyword evidence="4 9" id="KW-1003">Cell membrane</keyword>
<evidence type="ECO:0000256" key="9">
    <source>
        <dbReference type="RuleBase" id="RU361157"/>
    </source>
</evidence>
<protein>
    <recommendedName>
        <fullName evidence="9">Transport permease protein</fullName>
    </recommendedName>
</protein>
<evidence type="ECO:0000256" key="3">
    <source>
        <dbReference type="ARBA" id="ARBA00022448"/>
    </source>
</evidence>
<dbReference type="Proteomes" id="UP000032360">
    <property type="component" value="Unassembled WGS sequence"/>
</dbReference>
<gene>
    <name evidence="11" type="primary">tagG</name>
    <name evidence="11" type="ORF">AXFE_17420</name>
</gene>
<dbReference type="GO" id="GO:0015920">
    <property type="term" value="P:lipopolysaccharide transport"/>
    <property type="evidence" value="ECO:0007669"/>
    <property type="project" value="TreeGrafter"/>
</dbReference>
<dbReference type="RefSeq" id="WP_052605436.1">
    <property type="nucleotide sequence ID" value="NZ_JXYS01000044.1"/>
</dbReference>
<evidence type="ECO:0000313" key="11">
    <source>
        <dbReference type="EMBL" id="KJF17390.1"/>
    </source>
</evidence>
<dbReference type="PANTHER" id="PTHR30413:SF8">
    <property type="entry name" value="TRANSPORT PERMEASE PROTEIN"/>
    <property type="match status" value="1"/>
</dbReference>
<dbReference type="InterPro" id="IPR013525">
    <property type="entry name" value="ABC2_TM"/>
</dbReference>
<evidence type="ECO:0000256" key="1">
    <source>
        <dbReference type="ARBA" id="ARBA00004429"/>
    </source>
</evidence>
<feature type="transmembrane region" description="Helical" evidence="9">
    <location>
        <begin position="280"/>
        <end position="300"/>
    </location>
</feature>
<comment type="caution">
    <text evidence="11">The sequence shown here is derived from an EMBL/GenBank/DDBJ whole genome shotgun (WGS) entry which is preliminary data.</text>
</comment>
<dbReference type="PROSITE" id="PS51012">
    <property type="entry name" value="ABC_TM2"/>
    <property type="match status" value="1"/>
</dbReference>
<dbReference type="GO" id="GO:0005886">
    <property type="term" value="C:plasma membrane"/>
    <property type="evidence" value="ECO:0007669"/>
    <property type="project" value="UniProtKB-SubCell"/>
</dbReference>
<dbReference type="STRING" id="1280514.AXFE_17420"/>
<evidence type="ECO:0000259" key="10">
    <source>
        <dbReference type="PROSITE" id="PS51012"/>
    </source>
</evidence>
<evidence type="ECO:0000313" key="12">
    <source>
        <dbReference type="Proteomes" id="UP000032360"/>
    </source>
</evidence>
<proteinExistence type="inferred from homology"/>
<comment type="similarity">
    <text evidence="2 9">Belongs to the ABC-2 integral membrane protein family.</text>
</comment>
<evidence type="ECO:0000256" key="2">
    <source>
        <dbReference type="ARBA" id="ARBA00007783"/>
    </source>
</evidence>
<evidence type="ECO:0000256" key="5">
    <source>
        <dbReference type="ARBA" id="ARBA00022519"/>
    </source>
</evidence>
<dbReference type="PANTHER" id="PTHR30413">
    <property type="entry name" value="INNER MEMBRANE TRANSPORT PERMEASE"/>
    <property type="match status" value="1"/>
</dbReference>